<dbReference type="Proteomes" id="UP001164746">
    <property type="component" value="Chromosome 7"/>
</dbReference>
<evidence type="ECO:0000313" key="3">
    <source>
        <dbReference type="Proteomes" id="UP001164746"/>
    </source>
</evidence>
<organism evidence="2 3">
    <name type="scientific">Mya arenaria</name>
    <name type="common">Soft-shell clam</name>
    <dbReference type="NCBI Taxonomy" id="6604"/>
    <lineage>
        <taxon>Eukaryota</taxon>
        <taxon>Metazoa</taxon>
        <taxon>Spiralia</taxon>
        <taxon>Lophotrochozoa</taxon>
        <taxon>Mollusca</taxon>
        <taxon>Bivalvia</taxon>
        <taxon>Autobranchia</taxon>
        <taxon>Heteroconchia</taxon>
        <taxon>Euheterodonta</taxon>
        <taxon>Imparidentia</taxon>
        <taxon>Neoheterodontei</taxon>
        <taxon>Myida</taxon>
        <taxon>Myoidea</taxon>
        <taxon>Myidae</taxon>
        <taxon>Mya</taxon>
    </lineage>
</organism>
<keyword evidence="1" id="KW-1133">Transmembrane helix</keyword>
<evidence type="ECO:0000256" key="1">
    <source>
        <dbReference type="SAM" id="Phobius"/>
    </source>
</evidence>
<reference evidence="2" key="1">
    <citation type="submission" date="2022-11" db="EMBL/GenBank/DDBJ databases">
        <title>Centuries of genome instability and evolution in soft-shell clam transmissible cancer (bioRxiv).</title>
        <authorList>
            <person name="Hart S.F.M."/>
            <person name="Yonemitsu M.A."/>
            <person name="Giersch R.M."/>
            <person name="Beal B.F."/>
            <person name="Arriagada G."/>
            <person name="Davis B.W."/>
            <person name="Ostrander E.A."/>
            <person name="Goff S.P."/>
            <person name="Metzger M.J."/>
        </authorList>
    </citation>
    <scope>NUCLEOTIDE SEQUENCE</scope>
    <source>
        <strain evidence="2">MELC-2E11</strain>
        <tissue evidence="2">Siphon/mantle</tissue>
    </source>
</reference>
<gene>
    <name evidence="2" type="ORF">MAR_036281</name>
</gene>
<name>A0ABY7EMZ0_MYAAR</name>
<dbReference type="EMBL" id="CP111018">
    <property type="protein sequence ID" value="WAR11205.1"/>
    <property type="molecule type" value="Genomic_DNA"/>
</dbReference>
<keyword evidence="1" id="KW-0812">Transmembrane</keyword>
<keyword evidence="3" id="KW-1185">Reference proteome</keyword>
<protein>
    <submittedName>
        <fullName evidence="2">Uncharacterized protein</fullName>
    </submittedName>
</protein>
<feature type="transmembrane region" description="Helical" evidence="1">
    <location>
        <begin position="110"/>
        <end position="127"/>
    </location>
</feature>
<sequence length="146" mass="16070">MKYLKTQKKNDLSAIYHSKKEMKRGATSGHCNLEIRDEVTEMSIQIESVTGGLDTVHVNGQLVHCNNATMALANITVEVKTDGSKEAETDGRKKAEFAGSIEAKTDNSDWLILLVAVPILIALGWISKLRFCGKQELDRQNLPDAA</sequence>
<evidence type="ECO:0000313" key="2">
    <source>
        <dbReference type="EMBL" id="WAR11205.1"/>
    </source>
</evidence>
<proteinExistence type="predicted"/>
<keyword evidence="1" id="KW-0472">Membrane</keyword>
<accession>A0ABY7EMZ0</accession>